<keyword evidence="16" id="KW-1185">Reference proteome</keyword>
<keyword evidence="11 13" id="KW-0547">Nucleotide-binding</keyword>
<dbReference type="InterPro" id="IPR029057">
    <property type="entry name" value="PRTase-like"/>
</dbReference>
<evidence type="ECO:0000256" key="4">
    <source>
        <dbReference type="ARBA" id="ARBA00008391"/>
    </source>
</evidence>
<dbReference type="Pfam" id="PF00156">
    <property type="entry name" value="Pribosyltran"/>
    <property type="match status" value="1"/>
</dbReference>
<evidence type="ECO:0000256" key="11">
    <source>
        <dbReference type="ARBA" id="ARBA00022741"/>
    </source>
</evidence>
<dbReference type="CDD" id="cd06223">
    <property type="entry name" value="PRTases_typeI"/>
    <property type="match status" value="1"/>
</dbReference>
<proteinExistence type="inferred from homology"/>
<dbReference type="EC" id="2.4.2.8" evidence="5 13"/>
<keyword evidence="6 13" id="KW-0963">Cytoplasm</keyword>
<dbReference type="GO" id="GO:0046100">
    <property type="term" value="P:hypoxanthine metabolic process"/>
    <property type="evidence" value="ECO:0007669"/>
    <property type="project" value="TreeGrafter"/>
</dbReference>
<dbReference type="RefSeq" id="XP_004366666.1">
    <property type="nucleotide sequence ID" value="XM_004366609.1"/>
</dbReference>
<dbReference type="PANTHER" id="PTHR43340:SF1">
    <property type="entry name" value="HYPOXANTHINE PHOSPHORIBOSYLTRANSFERASE"/>
    <property type="match status" value="1"/>
</dbReference>
<dbReference type="Proteomes" id="UP000007797">
    <property type="component" value="Unassembled WGS sequence"/>
</dbReference>
<comment type="similarity">
    <text evidence="4 13">Belongs to the purine/pyrimidine phosphoribosyltransferase family.</text>
</comment>
<comment type="pathway">
    <text evidence="3 13">Purine metabolism; IMP biosynthesis via salvage pathway; IMP from hypoxanthine: step 1/1.</text>
</comment>
<dbReference type="EMBL" id="GL883016">
    <property type="protein sequence ID" value="EGG19033.1"/>
    <property type="molecule type" value="Genomic_DNA"/>
</dbReference>
<organism evidence="15 16">
    <name type="scientific">Cavenderia fasciculata</name>
    <name type="common">Slime mold</name>
    <name type="synonym">Dictyostelium fasciculatum</name>
    <dbReference type="NCBI Taxonomy" id="261658"/>
    <lineage>
        <taxon>Eukaryota</taxon>
        <taxon>Amoebozoa</taxon>
        <taxon>Evosea</taxon>
        <taxon>Eumycetozoa</taxon>
        <taxon>Dictyostelia</taxon>
        <taxon>Acytosteliales</taxon>
        <taxon>Cavenderiaceae</taxon>
        <taxon>Cavenderia</taxon>
    </lineage>
</organism>
<evidence type="ECO:0000256" key="13">
    <source>
        <dbReference type="RuleBase" id="RU364099"/>
    </source>
</evidence>
<evidence type="ECO:0000313" key="15">
    <source>
        <dbReference type="EMBL" id="EGG19033.1"/>
    </source>
</evidence>
<sequence length="185" mass="20687">MSVHPHIKRVIFTDQQIKDRIIEVGKEITNDYKDSKELVLIGVLKGSFMYMADLVRAINLPNTHVSVDFMSISSYGHGTTSSGVVKINMDLKADIAGKDVIVVEDIIDTGLTLQSLLVNLQARNPASLQVSVLLRKKEALKVEVPCKYIGFDIPIVFIVGYGLDFAEKYRELPYLGELKEEAYKN</sequence>
<dbReference type="GO" id="GO:0006166">
    <property type="term" value="P:purine ribonucleoside salvage"/>
    <property type="evidence" value="ECO:0007669"/>
    <property type="project" value="UniProtKB-KW"/>
</dbReference>
<evidence type="ECO:0000256" key="5">
    <source>
        <dbReference type="ARBA" id="ARBA00011895"/>
    </source>
</evidence>
<dbReference type="NCBIfam" id="TIGR01203">
    <property type="entry name" value="HGPRTase"/>
    <property type="match status" value="1"/>
</dbReference>
<dbReference type="InterPro" id="IPR050408">
    <property type="entry name" value="HGPRT"/>
</dbReference>
<protein>
    <recommendedName>
        <fullName evidence="5 13">Hypoxanthine phosphoribosyltransferase</fullName>
        <ecNumber evidence="5 13">2.4.2.8</ecNumber>
    </recommendedName>
</protein>
<feature type="domain" description="Phosphoribosyltransferase" evidence="14">
    <location>
        <begin position="15"/>
        <end position="165"/>
    </location>
</feature>
<dbReference type="AlphaFoldDB" id="F4PZ04"/>
<evidence type="ECO:0000256" key="3">
    <source>
        <dbReference type="ARBA" id="ARBA00004669"/>
    </source>
</evidence>
<dbReference type="GeneID" id="14871184"/>
<keyword evidence="7 13" id="KW-0328">Glycosyltransferase</keyword>
<reference evidence="16" key="1">
    <citation type="journal article" date="2011" name="Genome Res.">
        <title>Phylogeny-wide analysis of social amoeba genomes highlights ancient origins for complex intercellular communication.</title>
        <authorList>
            <person name="Heidel A.J."/>
            <person name="Lawal H.M."/>
            <person name="Felder M."/>
            <person name="Schilde C."/>
            <person name="Helps N.R."/>
            <person name="Tunggal B."/>
            <person name="Rivero F."/>
            <person name="John U."/>
            <person name="Schleicher M."/>
            <person name="Eichinger L."/>
            <person name="Platzer M."/>
            <person name="Noegel A.A."/>
            <person name="Schaap P."/>
            <person name="Gloeckner G."/>
        </authorList>
    </citation>
    <scope>NUCLEOTIDE SEQUENCE [LARGE SCALE GENOMIC DNA]</scope>
    <source>
        <strain evidence="16">SH3</strain>
    </source>
</reference>
<comment type="catalytic activity">
    <reaction evidence="13">
        <text>IMP + diphosphate = hypoxanthine + 5-phospho-alpha-D-ribose 1-diphosphate</text>
        <dbReference type="Rhea" id="RHEA:17973"/>
        <dbReference type="ChEBI" id="CHEBI:17368"/>
        <dbReference type="ChEBI" id="CHEBI:33019"/>
        <dbReference type="ChEBI" id="CHEBI:58017"/>
        <dbReference type="ChEBI" id="CHEBI:58053"/>
        <dbReference type="EC" id="2.4.2.8"/>
    </reaction>
</comment>
<accession>F4PZ04</accession>
<dbReference type="UniPathway" id="UPA00591">
    <property type="reaction ID" value="UER00648"/>
</dbReference>
<evidence type="ECO:0000256" key="1">
    <source>
        <dbReference type="ARBA" id="ARBA00001946"/>
    </source>
</evidence>
<dbReference type="GO" id="GO:0000166">
    <property type="term" value="F:nucleotide binding"/>
    <property type="evidence" value="ECO:0007669"/>
    <property type="project" value="UniProtKB-KW"/>
</dbReference>
<evidence type="ECO:0000256" key="2">
    <source>
        <dbReference type="ARBA" id="ARBA00004496"/>
    </source>
</evidence>
<dbReference type="InterPro" id="IPR000836">
    <property type="entry name" value="PRTase_dom"/>
</dbReference>
<name>F4PZ04_CACFS</name>
<dbReference type="Gene3D" id="3.40.50.2020">
    <property type="match status" value="1"/>
</dbReference>
<dbReference type="OMA" id="VIFMEDI"/>
<evidence type="ECO:0000259" key="14">
    <source>
        <dbReference type="Pfam" id="PF00156"/>
    </source>
</evidence>
<dbReference type="GO" id="GO:0000287">
    <property type="term" value="F:magnesium ion binding"/>
    <property type="evidence" value="ECO:0007669"/>
    <property type="project" value="TreeGrafter"/>
</dbReference>
<dbReference type="GO" id="GO:0005829">
    <property type="term" value="C:cytosol"/>
    <property type="evidence" value="ECO:0007669"/>
    <property type="project" value="TreeGrafter"/>
</dbReference>
<dbReference type="STRING" id="1054147.F4PZ04"/>
<evidence type="ECO:0000256" key="8">
    <source>
        <dbReference type="ARBA" id="ARBA00022679"/>
    </source>
</evidence>
<evidence type="ECO:0000313" key="16">
    <source>
        <dbReference type="Proteomes" id="UP000007797"/>
    </source>
</evidence>
<dbReference type="GO" id="GO:0032263">
    <property type="term" value="P:GMP salvage"/>
    <property type="evidence" value="ECO:0007669"/>
    <property type="project" value="TreeGrafter"/>
</dbReference>
<evidence type="ECO:0000256" key="6">
    <source>
        <dbReference type="ARBA" id="ARBA00022490"/>
    </source>
</evidence>
<evidence type="ECO:0000256" key="12">
    <source>
        <dbReference type="ARBA" id="ARBA00022842"/>
    </source>
</evidence>
<evidence type="ECO:0000256" key="9">
    <source>
        <dbReference type="ARBA" id="ARBA00022723"/>
    </source>
</evidence>
<keyword evidence="10 13" id="KW-0660">Purine salvage</keyword>
<dbReference type="GO" id="GO:0032264">
    <property type="term" value="P:IMP salvage"/>
    <property type="evidence" value="ECO:0007669"/>
    <property type="project" value="UniProtKB-UniPathway"/>
</dbReference>
<keyword evidence="9 13" id="KW-0479">Metal-binding</keyword>
<dbReference type="GO" id="GO:0004422">
    <property type="term" value="F:hypoxanthine phosphoribosyltransferase activity"/>
    <property type="evidence" value="ECO:0007669"/>
    <property type="project" value="InterPro"/>
</dbReference>
<dbReference type="SUPFAM" id="SSF53271">
    <property type="entry name" value="PRTase-like"/>
    <property type="match status" value="1"/>
</dbReference>
<dbReference type="GO" id="GO:0006178">
    <property type="term" value="P:guanine salvage"/>
    <property type="evidence" value="ECO:0007669"/>
    <property type="project" value="TreeGrafter"/>
</dbReference>
<keyword evidence="12 13" id="KW-0460">Magnesium</keyword>
<comment type="cofactor">
    <cofactor evidence="1 13">
        <name>Mg(2+)</name>
        <dbReference type="ChEBI" id="CHEBI:18420"/>
    </cofactor>
</comment>
<evidence type="ECO:0000256" key="7">
    <source>
        <dbReference type="ARBA" id="ARBA00022676"/>
    </source>
</evidence>
<dbReference type="KEGG" id="dfa:DFA_02276"/>
<keyword evidence="8 13" id="KW-0808">Transferase</keyword>
<dbReference type="OrthoDB" id="9449045at2759"/>
<dbReference type="InterPro" id="IPR005904">
    <property type="entry name" value="Hxn_phspho_trans"/>
</dbReference>
<dbReference type="FunFam" id="3.40.50.2020:FF:000006">
    <property type="entry name" value="Hypoxanthine phosphoribosyltransferase"/>
    <property type="match status" value="1"/>
</dbReference>
<evidence type="ECO:0000256" key="10">
    <source>
        <dbReference type="ARBA" id="ARBA00022726"/>
    </source>
</evidence>
<dbReference type="PANTHER" id="PTHR43340">
    <property type="entry name" value="HYPOXANTHINE-GUANINE PHOSPHORIBOSYLTRANSFERASE"/>
    <property type="match status" value="1"/>
</dbReference>
<gene>
    <name evidence="15" type="primary">hprT</name>
    <name evidence="15" type="ORF">DFA_02276</name>
</gene>
<comment type="subcellular location">
    <subcellularLocation>
        <location evidence="2 13">Cytoplasm</location>
    </subcellularLocation>
</comment>